<name>A0A6M3X7T2_9ZZZZ</name>
<dbReference type="EMBL" id="MT143955">
    <property type="protein sequence ID" value="QJH93203.1"/>
    <property type="molecule type" value="Genomic_DNA"/>
</dbReference>
<sequence>MTMKSGNKSDLVFWVKWMLKIESVEQLKTEAKDADDFFILLKFGLKSSKRIWWNGKRFLILNQIDNSEQHLTEKELYTESNIGIAIDKGAFFKD</sequence>
<reference evidence="1" key="1">
    <citation type="submission" date="2020-03" db="EMBL/GenBank/DDBJ databases">
        <title>The deep terrestrial virosphere.</title>
        <authorList>
            <person name="Holmfeldt K."/>
            <person name="Nilsson E."/>
            <person name="Simone D."/>
            <person name="Lopez-Fernandez M."/>
            <person name="Wu X."/>
            <person name="de Brujin I."/>
            <person name="Lundin D."/>
            <person name="Andersson A."/>
            <person name="Bertilsson S."/>
            <person name="Dopson M."/>
        </authorList>
    </citation>
    <scope>NUCLEOTIDE SEQUENCE</scope>
    <source>
        <strain evidence="1">MM171B03367</strain>
    </source>
</reference>
<protein>
    <submittedName>
        <fullName evidence="1">Uncharacterized protein</fullName>
    </submittedName>
</protein>
<gene>
    <name evidence="1" type="ORF">MM171B03367_0009</name>
</gene>
<organism evidence="1">
    <name type="scientific">viral metagenome</name>
    <dbReference type="NCBI Taxonomy" id="1070528"/>
    <lineage>
        <taxon>unclassified sequences</taxon>
        <taxon>metagenomes</taxon>
        <taxon>organismal metagenomes</taxon>
    </lineage>
</organism>
<evidence type="ECO:0000313" key="1">
    <source>
        <dbReference type="EMBL" id="QJH93203.1"/>
    </source>
</evidence>
<accession>A0A6M3X7T2</accession>
<dbReference type="AlphaFoldDB" id="A0A6M3X7T2"/>
<proteinExistence type="predicted"/>